<dbReference type="PRINTS" id="PR00315">
    <property type="entry name" value="ELONGATNFCT"/>
</dbReference>
<evidence type="ECO:0000313" key="10">
    <source>
        <dbReference type="EMBL" id="MSB22128.1"/>
    </source>
</evidence>
<comment type="caution">
    <text evidence="10">The sequence shown here is derived from an EMBL/GenBank/DDBJ whole genome shotgun (WGS) entry which is preliminary data.</text>
</comment>
<reference evidence="10 11" key="1">
    <citation type="journal article" date="2019" name="Nat. Med.">
        <title>A library of human gut bacterial isolates paired with longitudinal multiomics data enables mechanistic microbiome research.</title>
        <authorList>
            <person name="Poyet M."/>
            <person name="Groussin M."/>
            <person name="Gibbons S.M."/>
            <person name="Avila-Pacheco J."/>
            <person name="Jiang X."/>
            <person name="Kearney S.M."/>
            <person name="Perrotta A.R."/>
            <person name="Berdy B."/>
            <person name="Zhao S."/>
            <person name="Lieberman T.D."/>
            <person name="Swanson P.K."/>
            <person name="Smith M."/>
            <person name="Roesemann S."/>
            <person name="Alexander J.E."/>
            <person name="Rich S.A."/>
            <person name="Livny J."/>
            <person name="Vlamakis H."/>
            <person name="Clish C."/>
            <person name="Bullock K."/>
            <person name="Deik A."/>
            <person name="Scott J."/>
            <person name="Pierce K.A."/>
            <person name="Xavier R.J."/>
            <person name="Alm E.J."/>
        </authorList>
    </citation>
    <scope>NUCLEOTIDE SEQUENCE [LARGE SCALE GENOMIC DNA]</scope>
    <source>
        <strain evidence="10 11">BIOML-A2</strain>
    </source>
</reference>
<dbReference type="InterPro" id="IPR027417">
    <property type="entry name" value="P-loop_NTPase"/>
</dbReference>
<dbReference type="CDD" id="cd04171">
    <property type="entry name" value="SelB"/>
    <property type="match status" value="1"/>
</dbReference>
<keyword evidence="6" id="KW-0342">GTP-binding</keyword>
<evidence type="ECO:0000256" key="1">
    <source>
        <dbReference type="ARBA" id="ARBA00004496"/>
    </source>
</evidence>
<name>A0A6I2R5Y8_FLAPL</name>
<dbReference type="GO" id="GO:0003746">
    <property type="term" value="F:translation elongation factor activity"/>
    <property type="evidence" value="ECO:0007669"/>
    <property type="project" value="UniProtKB-KW"/>
</dbReference>
<dbReference type="InterPro" id="IPR009001">
    <property type="entry name" value="Transl_elong_EF1A/Init_IF2_C"/>
</dbReference>
<keyword evidence="10" id="KW-0251">Elongation factor</keyword>
<dbReference type="AlphaFoldDB" id="A0A6I2R5Y8"/>
<evidence type="ECO:0000256" key="7">
    <source>
        <dbReference type="ARBA" id="ARBA00025526"/>
    </source>
</evidence>
<dbReference type="GO" id="GO:0003723">
    <property type="term" value="F:RNA binding"/>
    <property type="evidence" value="ECO:0007669"/>
    <property type="project" value="InterPro"/>
</dbReference>
<dbReference type="SUPFAM" id="SSF46785">
    <property type="entry name" value="Winged helix' DNA-binding domain"/>
    <property type="match status" value="1"/>
</dbReference>
<evidence type="ECO:0000256" key="2">
    <source>
        <dbReference type="ARBA" id="ARBA00015953"/>
    </source>
</evidence>
<dbReference type="GO" id="GO:0001514">
    <property type="term" value="P:selenocysteine incorporation"/>
    <property type="evidence" value="ECO:0007669"/>
    <property type="project" value="InterPro"/>
</dbReference>
<evidence type="ECO:0000256" key="3">
    <source>
        <dbReference type="ARBA" id="ARBA00022490"/>
    </source>
</evidence>
<evidence type="ECO:0000256" key="6">
    <source>
        <dbReference type="ARBA" id="ARBA00023134"/>
    </source>
</evidence>
<dbReference type="Pfam" id="PF03144">
    <property type="entry name" value="GTP_EFTU_D2"/>
    <property type="match status" value="1"/>
</dbReference>
<keyword evidence="3" id="KW-0963">Cytoplasm</keyword>
<evidence type="ECO:0000256" key="4">
    <source>
        <dbReference type="ARBA" id="ARBA00022741"/>
    </source>
</evidence>
<gene>
    <name evidence="10" type="primary">selB</name>
    <name evidence="10" type="ORF">GKE97_21895</name>
</gene>
<dbReference type="GO" id="GO:0005737">
    <property type="term" value="C:cytoplasm"/>
    <property type="evidence" value="ECO:0007669"/>
    <property type="project" value="UniProtKB-SubCell"/>
</dbReference>
<dbReference type="CDD" id="cd15491">
    <property type="entry name" value="selB_III"/>
    <property type="match status" value="1"/>
</dbReference>
<comment type="function">
    <text evidence="7">Translation factor necessary for the incorporation of selenocysteine into proteins. It probably replaces EF-Tu for the insertion of selenocysteine directed by the UGA codon. SelB binds GTP and GDP.</text>
</comment>
<dbReference type="Pfam" id="PF00009">
    <property type="entry name" value="GTP_EFTU"/>
    <property type="match status" value="1"/>
</dbReference>
<proteinExistence type="predicted"/>
<keyword evidence="5" id="KW-0648">Protein biosynthesis</keyword>
<evidence type="ECO:0000259" key="9">
    <source>
        <dbReference type="PROSITE" id="PS51722"/>
    </source>
</evidence>
<dbReference type="NCBIfam" id="TIGR00475">
    <property type="entry name" value="selB"/>
    <property type="match status" value="1"/>
</dbReference>
<dbReference type="SUPFAM" id="SSF52540">
    <property type="entry name" value="P-loop containing nucleoside triphosphate hydrolases"/>
    <property type="match status" value="1"/>
</dbReference>
<dbReference type="GO" id="GO:0005525">
    <property type="term" value="F:GTP binding"/>
    <property type="evidence" value="ECO:0007669"/>
    <property type="project" value="UniProtKB-KW"/>
</dbReference>
<accession>A0A6I2R5Y8</accession>
<evidence type="ECO:0000256" key="5">
    <source>
        <dbReference type="ARBA" id="ARBA00022917"/>
    </source>
</evidence>
<dbReference type="SUPFAM" id="SSF50447">
    <property type="entry name" value="Translation proteins"/>
    <property type="match status" value="1"/>
</dbReference>
<dbReference type="InterPro" id="IPR036390">
    <property type="entry name" value="WH_DNA-bd_sf"/>
</dbReference>
<dbReference type="InterPro" id="IPR009000">
    <property type="entry name" value="Transl_B-barrel_sf"/>
</dbReference>
<feature type="domain" description="Tr-type G" evidence="9">
    <location>
        <begin position="1"/>
        <end position="171"/>
    </location>
</feature>
<keyword evidence="4" id="KW-0547">Nucleotide-binding</keyword>
<dbReference type="PANTHER" id="PTHR43721:SF22">
    <property type="entry name" value="ELONGATION FACTOR TU, MITOCHONDRIAL"/>
    <property type="match status" value="1"/>
</dbReference>
<dbReference type="Proteomes" id="UP000434475">
    <property type="component" value="Unassembled WGS sequence"/>
</dbReference>
<dbReference type="InterPro" id="IPR036388">
    <property type="entry name" value="WH-like_DNA-bd_sf"/>
</dbReference>
<dbReference type="PANTHER" id="PTHR43721">
    <property type="entry name" value="ELONGATION FACTOR TU-RELATED"/>
    <property type="match status" value="1"/>
</dbReference>
<evidence type="ECO:0000256" key="8">
    <source>
        <dbReference type="ARBA" id="ARBA00031615"/>
    </source>
</evidence>
<dbReference type="RefSeq" id="WP_172698057.1">
    <property type="nucleotide sequence ID" value="NZ_JADMVA010000011.1"/>
</dbReference>
<dbReference type="InterPro" id="IPR000795">
    <property type="entry name" value="T_Tr_GTP-bd_dom"/>
</dbReference>
<dbReference type="Gene3D" id="3.40.50.300">
    <property type="entry name" value="P-loop containing nucleotide triphosphate hydrolases"/>
    <property type="match status" value="1"/>
</dbReference>
<dbReference type="Gene3D" id="2.40.30.10">
    <property type="entry name" value="Translation factors"/>
    <property type="match status" value="1"/>
</dbReference>
<dbReference type="PROSITE" id="PS51722">
    <property type="entry name" value="G_TR_2"/>
    <property type="match status" value="1"/>
</dbReference>
<dbReference type="InterPro" id="IPR004161">
    <property type="entry name" value="EFTu-like_2"/>
</dbReference>
<dbReference type="InterPro" id="IPR015191">
    <property type="entry name" value="SelB_WHD4"/>
</dbReference>
<dbReference type="InterPro" id="IPR057335">
    <property type="entry name" value="Beta-barrel_SelB"/>
</dbReference>
<dbReference type="InterPro" id="IPR050055">
    <property type="entry name" value="EF-Tu_GTPase"/>
</dbReference>
<dbReference type="Pfam" id="PF25461">
    <property type="entry name" value="Beta-barrel_SelB"/>
    <property type="match status" value="1"/>
</dbReference>
<organism evidence="10 11">
    <name type="scientific">Flavonifractor plautii</name>
    <name type="common">Fusobacterium plautii</name>
    <dbReference type="NCBI Taxonomy" id="292800"/>
    <lineage>
        <taxon>Bacteria</taxon>
        <taxon>Bacillati</taxon>
        <taxon>Bacillota</taxon>
        <taxon>Clostridia</taxon>
        <taxon>Eubacteriales</taxon>
        <taxon>Oscillospiraceae</taxon>
        <taxon>Flavonifractor</taxon>
    </lineage>
</organism>
<dbReference type="InterPro" id="IPR004535">
    <property type="entry name" value="Transl_elong_SelB"/>
</dbReference>
<dbReference type="Gene3D" id="1.10.10.10">
    <property type="entry name" value="Winged helix-like DNA-binding domain superfamily/Winged helix DNA-binding domain"/>
    <property type="match status" value="1"/>
</dbReference>
<dbReference type="SUPFAM" id="SSF50465">
    <property type="entry name" value="EF-Tu/eEF-1alpha/eIF2-gamma C-terminal domain"/>
    <property type="match status" value="1"/>
</dbReference>
<dbReference type="Pfam" id="PF09107">
    <property type="entry name" value="WHD_3rd_SelB"/>
    <property type="match status" value="1"/>
</dbReference>
<dbReference type="EMBL" id="WKPR01000034">
    <property type="protein sequence ID" value="MSB22128.1"/>
    <property type="molecule type" value="Genomic_DNA"/>
</dbReference>
<dbReference type="GO" id="GO:0003924">
    <property type="term" value="F:GTPase activity"/>
    <property type="evidence" value="ECO:0007669"/>
    <property type="project" value="InterPro"/>
</dbReference>
<sequence length="515" mass="53922">MTFCTAGHVDHGKTALVRALTGVDTDRLAEERRRGLTIELGFAPLELPGVGRVSLVDVPGHAQFIPTMLSGCGGLDGALFTVAADEGPMPQTAEHLDILSLLGLERGVVALTRADLASPAARAEAEARTRALTAGTFLEGAPRIFVSAVTGEGLEALRAALAAMARQAPPPPEGSPRLHVDRVFSVDGSGTVVTGTLTGGPLRRGDRVQLYPGGQTARVRGLQCHGVPAEALPAGVRAAVNLAGVRLRDVGRGDTLAAPGALTLTDRTDVSLRVLPDAPFPVHTGSQLHFHHGARALVCRCILLGRDVLRPGEAGWAQLRFTQPAAAAPGDRFVARFFSPLATVGGGVLVDLAPPGKGRMRPERLARLAALAEGRPLLAAESPAAPAAPAAPAPSAEAEGELEALYLGYGLEPPPWARVEPRFAGRIREARRACRRLKERGVLLELSPGHLLHAGAVRAAEARLRGRFGPAPFSLAEARDALGCSRRCALLLLEHWDASGVTRRQGEGRIFSTSA</sequence>
<protein>
    <recommendedName>
        <fullName evidence="2">Selenocysteine-specific elongation factor</fullName>
    </recommendedName>
    <alternativeName>
        <fullName evidence="8">SelB translation factor</fullName>
    </alternativeName>
</protein>
<evidence type="ECO:0000313" key="11">
    <source>
        <dbReference type="Proteomes" id="UP000434475"/>
    </source>
</evidence>
<comment type="subcellular location">
    <subcellularLocation>
        <location evidence="1">Cytoplasm</location>
    </subcellularLocation>
</comment>